<name>M4B253_HYAAE</name>
<dbReference type="AlphaFoldDB" id="M4B253"/>
<proteinExistence type="predicted"/>
<dbReference type="InParanoid" id="M4B253"/>
<accession>M4B253</accession>
<feature type="compositionally biased region" description="Low complexity" evidence="1">
    <location>
        <begin position="36"/>
        <end position="45"/>
    </location>
</feature>
<feature type="compositionally biased region" description="Basic residues" evidence="1">
    <location>
        <begin position="24"/>
        <end position="35"/>
    </location>
</feature>
<dbReference type="VEuPathDB" id="FungiDB:HpaG800350"/>
<feature type="region of interest" description="Disordered" evidence="1">
    <location>
        <begin position="24"/>
        <end position="71"/>
    </location>
</feature>
<sequence>MDCFQGLTVSWICCKQGENQKHRVPSPRAALRRRTTVVSRSTIASGGDLPYSSQTLVDSSGPNPAAAHARDAAVQDTLKSLEGVMLDKTDIMLAAPQVWGRRCWPRR</sequence>
<protein>
    <submittedName>
        <fullName evidence="2">Uncharacterized protein</fullName>
    </submittedName>
</protein>
<feature type="compositionally biased region" description="Polar residues" evidence="1">
    <location>
        <begin position="51"/>
        <end position="62"/>
    </location>
</feature>
<reference evidence="3" key="1">
    <citation type="journal article" date="2010" name="Science">
        <title>Signatures of adaptation to obligate biotrophy in the Hyaloperonospora arabidopsidis genome.</title>
        <authorList>
            <person name="Baxter L."/>
            <person name="Tripathy S."/>
            <person name="Ishaque N."/>
            <person name="Boot N."/>
            <person name="Cabral A."/>
            <person name="Kemen E."/>
            <person name="Thines M."/>
            <person name="Ah-Fong A."/>
            <person name="Anderson R."/>
            <person name="Badejoko W."/>
            <person name="Bittner-Eddy P."/>
            <person name="Boore J.L."/>
            <person name="Chibucos M.C."/>
            <person name="Coates M."/>
            <person name="Dehal P."/>
            <person name="Delehaunty K."/>
            <person name="Dong S."/>
            <person name="Downton P."/>
            <person name="Dumas B."/>
            <person name="Fabro G."/>
            <person name="Fronick C."/>
            <person name="Fuerstenberg S.I."/>
            <person name="Fulton L."/>
            <person name="Gaulin E."/>
            <person name="Govers F."/>
            <person name="Hughes L."/>
            <person name="Humphray S."/>
            <person name="Jiang R.H."/>
            <person name="Judelson H."/>
            <person name="Kamoun S."/>
            <person name="Kyung K."/>
            <person name="Meijer H."/>
            <person name="Minx P."/>
            <person name="Morris P."/>
            <person name="Nelson J."/>
            <person name="Phuntumart V."/>
            <person name="Qutob D."/>
            <person name="Rehmany A."/>
            <person name="Rougon-Cardoso A."/>
            <person name="Ryden P."/>
            <person name="Torto-Alalibo T."/>
            <person name="Studholme D."/>
            <person name="Wang Y."/>
            <person name="Win J."/>
            <person name="Wood J."/>
            <person name="Clifton S.W."/>
            <person name="Rogers J."/>
            <person name="Van den Ackerveken G."/>
            <person name="Jones J.D."/>
            <person name="McDowell J.M."/>
            <person name="Beynon J."/>
            <person name="Tyler B.M."/>
        </authorList>
    </citation>
    <scope>NUCLEOTIDE SEQUENCE [LARGE SCALE GENOMIC DNA]</scope>
    <source>
        <strain evidence="3">Emoy2</strain>
    </source>
</reference>
<reference evidence="2" key="2">
    <citation type="submission" date="2015-06" db="UniProtKB">
        <authorList>
            <consortium name="EnsemblProtists"/>
        </authorList>
    </citation>
    <scope>IDENTIFICATION</scope>
    <source>
        <strain evidence="2">Emoy2</strain>
    </source>
</reference>
<dbReference type="HOGENOM" id="CLU_2215027_0_0_1"/>
<dbReference type="EMBL" id="JH597777">
    <property type="status" value="NOT_ANNOTATED_CDS"/>
    <property type="molecule type" value="Genomic_DNA"/>
</dbReference>
<keyword evidence="3" id="KW-1185">Reference proteome</keyword>
<evidence type="ECO:0000313" key="3">
    <source>
        <dbReference type="Proteomes" id="UP000011713"/>
    </source>
</evidence>
<evidence type="ECO:0000313" key="2">
    <source>
        <dbReference type="EnsemblProtists" id="HpaP800350"/>
    </source>
</evidence>
<organism evidence="2 3">
    <name type="scientific">Hyaloperonospora arabidopsidis (strain Emoy2)</name>
    <name type="common">Downy mildew agent</name>
    <name type="synonym">Peronospora arabidopsidis</name>
    <dbReference type="NCBI Taxonomy" id="559515"/>
    <lineage>
        <taxon>Eukaryota</taxon>
        <taxon>Sar</taxon>
        <taxon>Stramenopiles</taxon>
        <taxon>Oomycota</taxon>
        <taxon>Peronosporomycetes</taxon>
        <taxon>Peronosporales</taxon>
        <taxon>Peronosporaceae</taxon>
        <taxon>Hyaloperonospora</taxon>
    </lineage>
</organism>
<dbReference type="Proteomes" id="UP000011713">
    <property type="component" value="Unassembled WGS sequence"/>
</dbReference>
<evidence type="ECO:0000256" key="1">
    <source>
        <dbReference type="SAM" id="MobiDB-lite"/>
    </source>
</evidence>
<dbReference type="EnsemblProtists" id="HpaT800350">
    <property type="protein sequence ID" value="HpaP800350"/>
    <property type="gene ID" value="HpaG800350"/>
</dbReference>